<reference evidence="1" key="1">
    <citation type="submission" date="2018-05" db="EMBL/GenBank/DDBJ databases">
        <authorList>
            <person name="Lanie J.A."/>
            <person name="Ng W.-L."/>
            <person name="Kazmierczak K.M."/>
            <person name="Andrzejewski T.M."/>
            <person name="Davidsen T.M."/>
            <person name="Wayne K.J."/>
            <person name="Tettelin H."/>
            <person name="Glass J.I."/>
            <person name="Rusch D."/>
            <person name="Podicherti R."/>
            <person name="Tsui H.-C.T."/>
            <person name="Winkler M.E."/>
        </authorList>
    </citation>
    <scope>NUCLEOTIDE SEQUENCE</scope>
</reference>
<organism evidence="1">
    <name type="scientific">marine metagenome</name>
    <dbReference type="NCBI Taxonomy" id="408172"/>
    <lineage>
        <taxon>unclassified sequences</taxon>
        <taxon>metagenomes</taxon>
        <taxon>ecological metagenomes</taxon>
    </lineage>
</organism>
<proteinExistence type="predicted"/>
<dbReference type="AlphaFoldDB" id="A0A382CNA2"/>
<accession>A0A382CNA2</accession>
<sequence length="107" mass="12469">MISWPWKKPKLYRHGDLLIRQVDEIPESATQLSTNIIAHGENGNTHKLHGSHQVYETPDKQILFTAEQDVSLKHQEHNTLKISKGNYVIIQEREFVPFKNIEQEVID</sequence>
<evidence type="ECO:0000313" key="1">
    <source>
        <dbReference type="EMBL" id="SVB27252.1"/>
    </source>
</evidence>
<gene>
    <name evidence="1" type="ORF">METZ01_LOCUS180106</name>
</gene>
<protein>
    <submittedName>
        <fullName evidence="1">Uncharacterized protein</fullName>
    </submittedName>
</protein>
<name>A0A382CNA2_9ZZZZ</name>
<dbReference type="EMBL" id="UINC01035207">
    <property type="protein sequence ID" value="SVB27252.1"/>
    <property type="molecule type" value="Genomic_DNA"/>
</dbReference>